<dbReference type="GO" id="GO:0005786">
    <property type="term" value="C:signal recognition particle, endoplasmic reticulum targeting"/>
    <property type="evidence" value="ECO:0007669"/>
    <property type="project" value="TreeGrafter"/>
</dbReference>
<feature type="domain" description="SRP9" evidence="2">
    <location>
        <begin position="30"/>
        <end position="132"/>
    </location>
</feature>
<dbReference type="InterPro" id="IPR039914">
    <property type="entry name" value="SRP9-like"/>
</dbReference>
<name>A5DWC6_LODEL</name>
<dbReference type="InterPro" id="IPR039432">
    <property type="entry name" value="SRP9_dom"/>
</dbReference>
<feature type="region of interest" description="Disordered" evidence="1">
    <location>
        <begin position="158"/>
        <end position="195"/>
    </location>
</feature>
<dbReference type="STRING" id="379508.A5DWC6"/>
<proteinExistence type="predicted"/>
<dbReference type="OMA" id="EPNSGKC"/>
<dbReference type="OrthoDB" id="5419752at2759"/>
<dbReference type="Proteomes" id="UP000001996">
    <property type="component" value="Unassembled WGS sequence"/>
</dbReference>
<evidence type="ECO:0000313" key="3">
    <source>
        <dbReference type="EMBL" id="EDK43484.1"/>
    </source>
</evidence>
<dbReference type="PANTHER" id="PTHR12834">
    <property type="entry name" value="SIGNAL RECOGNITION PARTICLE 9 KDA PROTEIN"/>
    <property type="match status" value="1"/>
</dbReference>
<evidence type="ECO:0000256" key="1">
    <source>
        <dbReference type="SAM" id="MobiDB-lite"/>
    </source>
</evidence>
<keyword evidence="4" id="KW-1185">Reference proteome</keyword>
<feature type="compositionally biased region" description="Polar residues" evidence="1">
    <location>
        <begin position="164"/>
        <end position="181"/>
    </location>
</feature>
<evidence type="ECO:0000259" key="2">
    <source>
        <dbReference type="Pfam" id="PF05486"/>
    </source>
</evidence>
<reference evidence="3 4" key="1">
    <citation type="journal article" date="2009" name="Nature">
        <title>Evolution of pathogenicity and sexual reproduction in eight Candida genomes.</title>
        <authorList>
            <person name="Butler G."/>
            <person name="Rasmussen M.D."/>
            <person name="Lin M.F."/>
            <person name="Santos M.A."/>
            <person name="Sakthikumar S."/>
            <person name="Munro C.A."/>
            <person name="Rheinbay E."/>
            <person name="Grabherr M."/>
            <person name="Forche A."/>
            <person name="Reedy J.L."/>
            <person name="Agrafioti I."/>
            <person name="Arnaud M.B."/>
            <person name="Bates S."/>
            <person name="Brown A.J."/>
            <person name="Brunke S."/>
            <person name="Costanzo M.C."/>
            <person name="Fitzpatrick D.A."/>
            <person name="de Groot P.W."/>
            <person name="Harris D."/>
            <person name="Hoyer L.L."/>
            <person name="Hube B."/>
            <person name="Klis F.M."/>
            <person name="Kodira C."/>
            <person name="Lennard N."/>
            <person name="Logue M.E."/>
            <person name="Martin R."/>
            <person name="Neiman A.M."/>
            <person name="Nikolaou E."/>
            <person name="Quail M.A."/>
            <person name="Quinn J."/>
            <person name="Santos M.C."/>
            <person name="Schmitzberger F.F."/>
            <person name="Sherlock G."/>
            <person name="Shah P."/>
            <person name="Silverstein K.A."/>
            <person name="Skrzypek M.S."/>
            <person name="Soll D."/>
            <person name="Staggs R."/>
            <person name="Stansfield I."/>
            <person name="Stumpf M.P."/>
            <person name="Sudbery P.E."/>
            <person name="Srikantha T."/>
            <person name="Zeng Q."/>
            <person name="Berman J."/>
            <person name="Berriman M."/>
            <person name="Heitman J."/>
            <person name="Gow N.A."/>
            <person name="Lorenz M.C."/>
            <person name="Birren B.W."/>
            <person name="Kellis M."/>
            <person name="Cuomo C.A."/>
        </authorList>
    </citation>
    <scope>NUCLEOTIDE SEQUENCE [LARGE SCALE GENOMIC DNA]</scope>
    <source>
        <strain evidence="4">ATCC 11503 / BCRC 21390 / CBS 2605 / JCM 1781 / NBRC 1676 / NRRL YB-4239</strain>
    </source>
</reference>
<dbReference type="HOGENOM" id="CLU_104695_0_0_1"/>
<dbReference type="AlphaFoldDB" id="A5DWC6"/>
<organism evidence="3 4">
    <name type="scientific">Lodderomyces elongisporus (strain ATCC 11503 / CBS 2605 / JCM 1781 / NBRC 1676 / NRRL YB-4239)</name>
    <name type="common">Yeast</name>
    <name type="synonym">Saccharomyces elongisporus</name>
    <dbReference type="NCBI Taxonomy" id="379508"/>
    <lineage>
        <taxon>Eukaryota</taxon>
        <taxon>Fungi</taxon>
        <taxon>Dikarya</taxon>
        <taxon>Ascomycota</taxon>
        <taxon>Saccharomycotina</taxon>
        <taxon>Pichiomycetes</taxon>
        <taxon>Debaryomycetaceae</taxon>
        <taxon>Candida/Lodderomyces clade</taxon>
        <taxon>Lodderomyces</taxon>
    </lineage>
</organism>
<evidence type="ECO:0000313" key="4">
    <source>
        <dbReference type="Proteomes" id="UP000001996"/>
    </source>
</evidence>
<dbReference type="PANTHER" id="PTHR12834:SF12">
    <property type="entry name" value="SIGNAL RECOGNITION PARTICLE 9 KDA PROTEIN"/>
    <property type="match status" value="1"/>
</dbReference>
<dbReference type="eggNOG" id="ENOG502S58U">
    <property type="taxonomic scope" value="Eukaryota"/>
</dbReference>
<dbReference type="GeneID" id="5233823"/>
<dbReference type="Pfam" id="PF05486">
    <property type="entry name" value="SRP9-21"/>
    <property type="match status" value="1"/>
</dbReference>
<sequence length="195" mass="21734">MQEYTKIQITLALNQSKGILFTHKKIMPRIKTIDEFLELSIDLLSNFPSTTFSITYSNVSKKDKTQKELKLNTAIDSTVVSQDKISKKQHTPATHAVTVKLFEPHTGKCLKYKTIKQKELSRILNMLGPQGISNKVGLASLMTNTKFEPPVIAAAVEDKADENLANTTSKEGTPLVNTDENTSGKKKSKKKKKKN</sequence>
<dbReference type="VEuPathDB" id="FungiDB:LELG_01662"/>
<feature type="compositionally biased region" description="Basic residues" evidence="1">
    <location>
        <begin position="184"/>
        <end position="195"/>
    </location>
</feature>
<protein>
    <recommendedName>
        <fullName evidence="2">SRP9 domain-containing protein</fullName>
    </recommendedName>
</protein>
<dbReference type="GO" id="GO:0006614">
    <property type="term" value="P:SRP-dependent cotranslational protein targeting to membrane"/>
    <property type="evidence" value="ECO:0007669"/>
    <property type="project" value="InterPro"/>
</dbReference>
<dbReference type="FunCoup" id="A5DWC6">
    <property type="interactions" value="39"/>
</dbReference>
<dbReference type="KEGG" id="lel:PVL30_001635"/>
<dbReference type="EMBL" id="CH981525">
    <property type="protein sequence ID" value="EDK43484.1"/>
    <property type="molecule type" value="Genomic_DNA"/>
</dbReference>
<dbReference type="InParanoid" id="A5DWC6"/>
<gene>
    <name evidence="3" type="ORF">LELG_01662</name>
</gene>
<accession>A5DWC6</accession>